<protein>
    <submittedName>
        <fullName evidence="7">Uncharacterized protein</fullName>
    </submittedName>
</protein>
<keyword evidence="2 6" id="KW-0812">Transmembrane</keyword>
<sequence>MPVNAVAENIFGTMGAILWSVQLIPQLVKSWRTKSTKGLSPLLPLMWSMAALPLGIYVVAQDLNVPLIVQPQLFALFTLLSWTQCMYYGRARSPAWCAAVLAGTLVFYAALEAGMAFALRPSYRRGTSAGKAGVRFFGILSSVLISLALLRPQYYEIYKHGAVLGISLTFMAVDLLGGVASILSLAFKSRFDTTAAIAYALVVVMDGLVLVLAVILNPRAKRRARRADLTGDVETPRVDDGDGSANHDSVMRIVMPVVQQDNEKDSAPRTVP</sequence>
<dbReference type="AlphaFoldDB" id="A0AAD4QB48"/>
<dbReference type="InterPro" id="IPR051415">
    <property type="entry name" value="LAAT-1"/>
</dbReference>
<evidence type="ECO:0000256" key="4">
    <source>
        <dbReference type="ARBA" id="ARBA00023136"/>
    </source>
</evidence>
<name>A0AAD4QB48_9AGAM</name>
<feature type="transmembrane region" description="Helical" evidence="6">
    <location>
        <begin position="193"/>
        <end position="216"/>
    </location>
</feature>
<evidence type="ECO:0000256" key="5">
    <source>
        <dbReference type="SAM" id="MobiDB-lite"/>
    </source>
</evidence>
<evidence type="ECO:0000256" key="2">
    <source>
        <dbReference type="ARBA" id="ARBA00022692"/>
    </source>
</evidence>
<comment type="caution">
    <text evidence="7">The sequence shown here is derived from an EMBL/GenBank/DDBJ whole genome shotgun (WGS) entry which is preliminary data.</text>
</comment>
<keyword evidence="4 6" id="KW-0472">Membrane</keyword>
<proteinExistence type="predicted"/>
<dbReference type="Gene3D" id="1.20.1280.290">
    <property type="match status" value="2"/>
</dbReference>
<evidence type="ECO:0000256" key="1">
    <source>
        <dbReference type="ARBA" id="ARBA00004141"/>
    </source>
</evidence>
<dbReference type="EMBL" id="JAKELL010000057">
    <property type="protein sequence ID" value="KAH8986120.1"/>
    <property type="molecule type" value="Genomic_DNA"/>
</dbReference>
<dbReference type="PANTHER" id="PTHR16201">
    <property type="entry name" value="SEVEN TRANSMEMBRANE PROTEIN 1-RELATED"/>
    <property type="match status" value="1"/>
</dbReference>
<feature type="compositionally biased region" description="Basic and acidic residues" evidence="5">
    <location>
        <begin position="226"/>
        <end position="240"/>
    </location>
</feature>
<accession>A0AAD4QB48</accession>
<feature type="transmembrane region" description="Helical" evidence="6">
    <location>
        <begin position="40"/>
        <end position="60"/>
    </location>
</feature>
<dbReference type="Pfam" id="PF04193">
    <property type="entry name" value="PQ-loop"/>
    <property type="match status" value="2"/>
</dbReference>
<dbReference type="SMART" id="SM00679">
    <property type="entry name" value="CTNS"/>
    <property type="match status" value="2"/>
</dbReference>
<feature type="transmembrane region" description="Helical" evidence="6">
    <location>
        <begin position="96"/>
        <end position="120"/>
    </location>
</feature>
<evidence type="ECO:0000313" key="7">
    <source>
        <dbReference type="EMBL" id="KAH8986120.1"/>
    </source>
</evidence>
<evidence type="ECO:0000313" key="8">
    <source>
        <dbReference type="Proteomes" id="UP001201163"/>
    </source>
</evidence>
<dbReference type="InterPro" id="IPR006603">
    <property type="entry name" value="PQ-loop_rpt"/>
</dbReference>
<organism evidence="7 8">
    <name type="scientific">Lactarius akahatsu</name>
    <dbReference type="NCBI Taxonomy" id="416441"/>
    <lineage>
        <taxon>Eukaryota</taxon>
        <taxon>Fungi</taxon>
        <taxon>Dikarya</taxon>
        <taxon>Basidiomycota</taxon>
        <taxon>Agaricomycotina</taxon>
        <taxon>Agaricomycetes</taxon>
        <taxon>Russulales</taxon>
        <taxon>Russulaceae</taxon>
        <taxon>Lactarius</taxon>
    </lineage>
</organism>
<keyword evidence="3 6" id="KW-1133">Transmembrane helix</keyword>
<evidence type="ECO:0000256" key="6">
    <source>
        <dbReference type="SAM" id="Phobius"/>
    </source>
</evidence>
<reference evidence="7" key="1">
    <citation type="submission" date="2022-01" db="EMBL/GenBank/DDBJ databases">
        <title>Comparative genomics reveals a dynamic genome evolution in the ectomycorrhizal milk-cap (Lactarius) mushrooms.</title>
        <authorList>
            <consortium name="DOE Joint Genome Institute"/>
            <person name="Lebreton A."/>
            <person name="Tang N."/>
            <person name="Kuo A."/>
            <person name="LaButti K."/>
            <person name="Drula E."/>
            <person name="Barry K."/>
            <person name="Clum A."/>
            <person name="Lipzen A."/>
            <person name="Mousain D."/>
            <person name="Ng V."/>
            <person name="Wang R."/>
            <person name="Wang X."/>
            <person name="Dai Y."/>
            <person name="Henrissat B."/>
            <person name="Grigoriev I.V."/>
            <person name="Guerin-Laguette A."/>
            <person name="Yu F."/>
            <person name="Martin F.M."/>
        </authorList>
    </citation>
    <scope>NUCLEOTIDE SEQUENCE</scope>
    <source>
        <strain evidence="7">QP</strain>
    </source>
</reference>
<comment type="subcellular location">
    <subcellularLocation>
        <location evidence="1">Membrane</location>
        <topology evidence="1">Multi-pass membrane protein</topology>
    </subcellularLocation>
</comment>
<dbReference type="Proteomes" id="UP001201163">
    <property type="component" value="Unassembled WGS sequence"/>
</dbReference>
<dbReference type="PANTHER" id="PTHR16201:SF37">
    <property type="entry name" value="PQ-LOOP REPEAT-CONTAINING PROTEIN"/>
    <property type="match status" value="1"/>
</dbReference>
<feature type="transmembrane region" description="Helical" evidence="6">
    <location>
        <begin position="132"/>
        <end position="150"/>
    </location>
</feature>
<gene>
    <name evidence="7" type="ORF">EDB92DRAFT_1287267</name>
</gene>
<dbReference type="GO" id="GO:0016020">
    <property type="term" value="C:membrane"/>
    <property type="evidence" value="ECO:0007669"/>
    <property type="project" value="UniProtKB-SubCell"/>
</dbReference>
<keyword evidence="8" id="KW-1185">Reference proteome</keyword>
<feature type="transmembrane region" description="Helical" evidence="6">
    <location>
        <begin position="162"/>
        <end position="187"/>
    </location>
</feature>
<evidence type="ECO:0000256" key="3">
    <source>
        <dbReference type="ARBA" id="ARBA00022989"/>
    </source>
</evidence>
<feature type="region of interest" description="Disordered" evidence="5">
    <location>
        <begin position="226"/>
        <end position="247"/>
    </location>
</feature>